<dbReference type="RefSeq" id="WP_379187241.1">
    <property type="nucleotide sequence ID" value="NZ_JBHSOW010000023.1"/>
</dbReference>
<protein>
    <submittedName>
        <fullName evidence="1">Phytanoyl-CoA dioxygenase family protein</fullName>
    </submittedName>
</protein>
<dbReference type="PANTHER" id="PTHR20883:SF48">
    <property type="entry name" value="ECTOINE DIOXYGENASE"/>
    <property type="match status" value="1"/>
</dbReference>
<dbReference type="SUPFAM" id="SSF51197">
    <property type="entry name" value="Clavaminate synthase-like"/>
    <property type="match status" value="1"/>
</dbReference>
<dbReference type="GO" id="GO:0051213">
    <property type="term" value="F:dioxygenase activity"/>
    <property type="evidence" value="ECO:0007669"/>
    <property type="project" value="UniProtKB-KW"/>
</dbReference>
<name>A0ABW0VV59_9BACL</name>
<organism evidence="1 2">
    <name type="scientific">Paenibacillus solisilvae</name>
    <dbReference type="NCBI Taxonomy" id="2486751"/>
    <lineage>
        <taxon>Bacteria</taxon>
        <taxon>Bacillati</taxon>
        <taxon>Bacillota</taxon>
        <taxon>Bacilli</taxon>
        <taxon>Bacillales</taxon>
        <taxon>Paenibacillaceae</taxon>
        <taxon>Paenibacillus</taxon>
    </lineage>
</organism>
<dbReference type="Gene3D" id="2.60.120.620">
    <property type="entry name" value="q2cbj1_9rhob like domain"/>
    <property type="match status" value="1"/>
</dbReference>
<sequence>MKDQLTQQVDAFMRDGFYVIKGALNQDHVRRLIDAVVEISEDVQTREISDIIDKHEIFHPLLVHSPVFELIQALMGPKVQMESVNATRVKPGKGMPVGWHIDSHPYPDPLPPLWYFPISVNCAYYLDKITPDKGPLVVVPGTHLSRKNPPNGVDNLPGQVDVMAEAGDAVLFHGALWHAAKPNVHPTDERRALYFNYIQSFCKQRAGNFIGERSNQLRESGPFYKQQLLGKFDGWHEIPRDAEVKPQGAR</sequence>
<dbReference type="InterPro" id="IPR008775">
    <property type="entry name" value="Phytyl_CoA_dOase-like"/>
</dbReference>
<keyword evidence="1" id="KW-0560">Oxidoreductase</keyword>
<dbReference type="Proteomes" id="UP001596047">
    <property type="component" value="Unassembled WGS sequence"/>
</dbReference>
<proteinExistence type="predicted"/>
<dbReference type="EMBL" id="JBHSOW010000023">
    <property type="protein sequence ID" value="MFC5648764.1"/>
    <property type="molecule type" value="Genomic_DNA"/>
</dbReference>
<dbReference type="Pfam" id="PF05721">
    <property type="entry name" value="PhyH"/>
    <property type="match status" value="1"/>
</dbReference>
<dbReference type="PANTHER" id="PTHR20883">
    <property type="entry name" value="PHYTANOYL-COA DIOXYGENASE DOMAIN CONTAINING 1"/>
    <property type="match status" value="1"/>
</dbReference>
<keyword evidence="1" id="KW-0223">Dioxygenase</keyword>
<comment type="caution">
    <text evidence="1">The sequence shown here is derived from an EMBL/GenBank/DDBJ whole genome shotgun (WGS) entry which is preliminary data.</text>
</comment>
<evidence type="ECO:0000313" key="1">
    <source>
        <dbReference type="EMBL" id="MFC5648764.1"/>
    </source>
</evidence>
<keyword evidence="2" id="KW-1185">Reference proteome</keyword>
<evidence type="ECO:0000313" key="2">
    <source>
        <dbReference type="Proteomes" id="UP001596047"/>
    </source>
</evidence>
<accession>A0ABW0VV59</accession>
<gene>
    <name evidence="1" type="ORF">ACFPYJ_06410</name>
</gene>
<reference evidence="2" key="1">
    <citation type="journal article" date="2019" name="Int. J. Syst. Evol. Microbiol.">
        <title>The Global Catalogue of Microorganisms (GCM) 10K type strain sequencing project: providing services to taxonomists for standard genome sequencing and annotation.</title>
        <authorList>
            <consortium name="The Broad Institute Genomics Platform"/>
            <consortium name="The Broad Institute Genome Sequencing Center for Infectious Disease"/>
            <person name="Wu L."/>
            <person name="Ma J."/>
        </authorList>
    </citation>
    <scope>NUCLEOTIDE SEQUENCE [LARGE SCALE GENOMIC DNA]</scope>
    <source>
        <strain evidence="2">CGMCC 1.3240</strain>
    </source>
</reference>